<organism evidence="14 15">
    <name type="scientific">Butyricicoccus pullicaecorum</name>
    <dbReference type="NCBI Taxonomy" id="501571"/>
    <lineage>
        <taxon>Bacteria</taxon>
        <taxon>Bacillati</taxon>
        <taxon>Bacillota</taxon>
        <taxon>Clostridia</taxon>
        <taxon>Eubacteriales</taxon>
        <taxon>Butyricicoccaceae</taxon>
        <taxon>Butyricicoccus</taxon>
    </lineage>
</organism>
<evidence type="ECO:0000256" key="3">
    <source>
        <dbReference type="ARBA" id="ARBA00007171"/>
    </source>
</evidence>
<dbReference type="SUPFAM" id="SSF56519">
    <property type="entry name" value="Penicillin binding protein dimerisation domain"/>
    <property type="match status" value="1"/>
</dbReference>
<proteinExistence type="inferred from homology"/>
<dbReference type="SUPFAM" id="SSF56601">
    <property type="entry name" value="beta-lactamase/transpeptidase-like"/>
    <property type="match status" value="1"/>
</dbReference>
<evidence type="ECO:0000256" key="9">
    <source>
        <dbReference type="ARBA" id="ARBA00023136"/>
    </source>
</evidence>
<dbReference type="InterPro" id="IPR005311">
    <property type="entry name" value="PBP_dimer"/>
</dbReference>
<feature type="domain" description="Penicillin-binding protein dimerisation" evidence="12">
    <location>
        <begin position="55"/>
        <end position="311"/>
    </location>
</feature>
<dbReference type="GO" id="GO:0009252">
    <property type="term" value="P:peptidoglycan biosynthetic process"/>
    <property type="evidence" value="ECO:0007669"/>
    <property type="project" value="UniProtKB-KW"/>
</dbReference>
<dbReference type="InterPro" id="IPR001460">
    <property type="entry name" value="PCN-bd_Tpept"/>
</dbReference>
<evidence type="ECO:0000256" key="4">
    <source>
        <dbReference type="ARBA" id="ARBA00022475"/>
    </source>
</evidence>
<evidence type="ECO:0000313" key="15">
    <source>
        <dbReference type="Proteomes" id="UP000195326"/>
    </source>
</evidence>
<dbReference type="STRING" id="501571.GCA_900143195_00868"/>
<evidence type="ECO:0000313" key="16">
    <source>
        <dbReference type="Proteomes" id="UP000195897"/>
    </source>
</evidence>
<dbReference type="AlphaFoldDB" id="A0A1Y4LNJ0"/>
<evidence type="ECO:0000259" key="11">
    <source>
        <dbReference type="Pfam" id="PF00905"/>
    </source>
</evidence>
<dbReference type="GO" id="GO:0005886">
    <property type="term" value="C:plasma membrane"/>
    <property type="evidence" value="ECO:0007669"/>
    <property type="project" value="UniProtKB-SubCell"/>
</dbReference>
<dbReference type="Pfam" id="PF03717">
    <property type="entry name" value="PBP_dimer"/>
    <property type="match status" value="1"/>
</dbReference>
<dbReference type="GO" id="GO:0008658">
    <property type="term" value="F:penicillin binding"/>
    <property type="evidence" value="ECO:0007669"/>
    <property type="project" value="InterPro"/>
</dbReference>
<keyword evidence="5" id="KW-0812">Transmembrane</keyword>
<dbReference type="InterPro" id="IPR012338">
    <property type="entry name" value="Beta-lactam/transpept-like"/>
</dbReference>
<dbReference type="PANTHER" id="PTHR30627:SF2">
    <property type="entry name" value="PEPTIDOGLYCAN D,D-TRANSPEPTIDASE MRDA"/>
    <property type="match status" value="1"/>
</dbReference>
<comment type="caution">
    <text evidence="14">The sequence shown here is derived from an EMBL/GenBank/DDBJ whole genome shotgun (WGS) entry which is preliminary data.</text>
</comment>
<accession>A0A1Y4LNJ0</accession>
<evidence type="ECO:0000256" key="6">
    <source>
        <dbReference type="ARBA" id="ARBA00022960"/>
    </source>
</evidence>
<comment type="similarity">
    <text evidence="3">Belongs to the transpeptidase family.</text>
</comment>
<protein>
    <recommendedName>
        <fullName evidence="17">Penicillin-binding protein</fullName>
    </recommendedName>
</protein>
<dbReference type="Gene3D" id="1.10.10.1230">
    <property type="entry name" value="Penicillin-binding protein, N-terminal non-catalytic domain, head sub-domain"/>
    <property type="match status" value="1"/>
</dbReference>
<dbReference type="InterPro" id="IPR036138">
    <property type="entry name" value="PBP_dimer_sf"/>
</dbReference>
<evidence type="ECO:0000259" key="12">
    <source>
        <dbReference type="Pfam" id="PF03717"/>
    </source>
</evidence>
<dbReference type="EMBL" id="NFKL01000013">
    <property type="protein sequence ID" value="OUP57430.1"/>
    <property type="molecule type" value="Genomic_DNA"/>
</dbReference>
<evidence type="ECO:0000313" key="13">
    <source>
        <dbReference type="EMBL" id="OUP52834.1"/>
    </source>
</evidence>
<keyword evidence="8" id="KW-1133">Transmembrane helix</keyword>
<evidence type="ECO:0000256" key="8">
    <source>
        <dbReference type="ARBA" id="ARBA00022989"/>
    </source>
</evidence>
<dbReference type="Pfam" id="PF00905">
    <property type="entry name" value="Transpeptidase"/>
    <property type="match status" value="1"/>
</dbReference>
<keyword evidence="4" id="KW-1003">Cell membrane</keyword>
<dbReference type="PANTHER" id="PTHR30627">
    <property type="entry name" value="PEPTIDOGLYCAN D,D-TRANSPEPTIDASE"/>
    <property type="match status" value="1"/>
</dbReference>
<dbReference type="InterPro" id="IPR050515">
    <property type="entry name" value="Beta-lactam/transpept"/>
</dbReference>
<evidence type="ECO:0000256" key="1">
    <source>
        <dbReference type="ARBA" id="ARBA00004167"/>
    </source>
</evidence>
<keyword evidence="9" id="KW-0472">Membrane</keyword>
<evidence type="ECO:0008006" key="17">
    <source>
        <dbReference type="Google" id="ProtNLM"/>
    </source>
</evidence>
<name>A0A1Y4LNJ0_9FIRM</name>
<evidence type="ECO:0000256" key="7">
    <source>
        <dbReference type="ARBA" id="ARBA00022984"/>
    </source>
</evidence>
<sequence>MDNKTKLLHRLLALFVVLALLCGVSAAGLYSLQIINGEQYRLQAERHLTSTSVVSAARGEILDRYGRPLVTNESVYSIRFDYAYWDFDNQNDILLQLVQLVISAGVDVPTALPITQQEPYTFTCSADDTVYTTLTSFIDEKNGTSSGQDKLGLKSKYGVSEAKELDAPSVLAVLKSYYNISDSYTPSNARWILEQRYRMSTSGFSRTNPFIFVEDVPMDLIAEIKERSSLFKGVNIETSTVRKYETDCAAQILGRTGIIYKEDWDKYKDKGYSMTDIVGKSGLEMSMEEYLRGKKGSRMVDTDVTGEVTGTMEATAPQPGDNVITTLDIELQKVAEESLANVLSQISGARGGAAVVVKVDTGEVLAAANYPTYSQATFLEDSAAINDNPLEPTRNRAFQMAYAPGSTFKPMIALAGLEEGVINQSTTMVCNHYYTRFSSRTFKCLGWHGTVDLNQAIKKSCNIYFYETGYMLGGATIEKWSKLFGFGQKTGIEVGEIAGSAAGPTYRAQMLENNPLFNQWQPGDVVQAAIGQSDNTITPLQLAVYAATLANGGTRYQPTLIKSVKSYDYSSTVMENEPKVAQQIDVDPANLKAVTDAMQSVADEGGTAAATFANYPIPIAIKTGTSQHSGGKDFDGNSTDHGVLIAYAPADDPEIAVAVVGECALHGSSVAPVARDIFDAYFQGEGEMESVPAEYTLQK</sequence>
<evidence type="ECO:0000256" key="5">
    <source>
        <dbReference type="ARBA" id="ARBA00022692"/>
    </source>
</evidence>
<keyword evidence="10" id="KW-0961">Cell wall biogenesis/degradation</keyword>
<dbReference type="Proteomes" id="UP000195326">
    <property type="component" value="Unassembled WGS sequence"/>
</dbReference>
<gene>
    <name evidence="14" type="ORF">B5F15_09995</name>
    <name evidence="13" type="ORF">B5F17_07570</name>
</gene>
<dbReference type="GO" id="GO:0071555">
    <property type="term" value="P:cell wall organization"/>
    <property type="evidence" value="ECO:0007669"/>
    <property type="project" value="UniProtKB-KW"/>
</dbReference>
<dbReference type="Gene3D" id="3.90.1310.10">
    <property type="entry name" value="Penicillin-binding protein 2a (Domain 2)"/>
    <property type="match status" value="1"/>
</dbReference>
<evidence type="ECO:0000313" key="14">
    <source>
        <dbReference type="EMBL" id="OUP57430.1"/>
    </source>
</evidence>
<dbReference type="RefSeq" id="WP_087372574.1">
    <property type="nucleotide sequence ID" value="NZ_NFKK01000007.1"/>
</dbReference>
<evidence type="ECO:0000256" key="10">
    <source>
        <dbReference type="ARBA" id="ARBA00023316"/>
    </source>
</evidence>
<evidence type="ECO:0000256" key="2">
    <source>
        <dbReference type="ARBA" id="ARBA00004236"/>
    </source>
</evidence>
<reference evidence="14" key="2">
    <citation type="journal article" date="2018" name="BMC Genomics">
        <title>Whole genome sequencing and function prediction of 133 gut anaerobes isolated from chicken caecum in pure cultures.</title>
        <authorList>
            <person name="Medvecky M."/>
            <person name="Cejkova D."/>
            <person name="Polansky O."/>
            <person name="Karasova D."/>
            <person name="Kubasova T."/>
            <person name="Cizek A."/>
            <person name="Rychlik I."/>
        </authorList>
    </citation>
    <scope>NUCLEOTIDE SEQUENCE</scope>
    <source>
        <strain evidence="14">An179</strain>
        <strain evidence="13">An180</strain>
    </source>
</reference>
<keyword evidence="7" id="KW-0573">Peptidoglycan synthesis</keyword>
<dbReference type="EMBL" id="NFKK01000007">
    <property type="protein sequence ID" value="OUP52834.1"/>
    <property type="molecule type" value="Genomic_DNA"/>
</dbReference>
<dbReference type="GO" id="GO:0071972">
    <property type="term" value="F:peptidoglycan L,D-transpeptidase activity"/>
    <property type="evidence" value="ECO:0007669"/>
    <property type="project" value="TreeGrafter"/>
</dbReference>
<keyword evidence="6" id="KW-0133">Cell shape</keyword>
<dbReference type="Gene3D" id="3.40.710.10">
    <property type="entry name" value="DD-peptidase/beta-lactamase superfamily"/>
    <property type="match status" value="1"/>
</dbReference>
<reference evidence="15 16" key="1">
    <citation type="submission" date="2017-04" db="EMBL/GenBank/DDBJ databases">
        <title>Function of individual gut microbiota members based on whole genome sequencing of pure cultures obtained from chicken caecum.</title>
        <authorList>
            <person name="Medvecky M."/>
            <person name="Cejkova D."/>
            <person name="Polansky O."/>
            <person name="Karasova D."/>
            <person name="Kubasova T."/>
            <person name="Cizek A."/>
            <person name="Rychlik I."/>
        </authorList>
    </citation>
    <scope>NUCLEOTIDE SEQUENCE [LARGE SCALE GENOMIC DNA]</scope>
    <source>
        <strain evidence="15">An179</strain>
        <strain evidence="16">An180</strain>
    </source>
</reference>
<dbReference type="GO" id="GO:0008360">
    <property type="term" value="P:regulation of cell shape"/>
    <property type="evidence" value="ECO:0007669"/>
    <property type="project" value="UniProtKB-KW"/>
</dbReference>
<dbReference type="Proteomes" id="UP000195897">
    <property type="component" value="Unassembled WGS sequence"/>
</dbReference>
<feature type="domain" description="Penicillin-binding protein transpeptidase" evidence="11">
    <location>
        <begin position="352"/>
        <end position="678"/>
    </location>
</feature>
<comment type="subcellular location">
    <subcellularLocation>
        <location evidence="2">Cell membrane</location>
    </subcellularLocation>
    <subcellularLocation>
        <location evidence="1">Membrane</location>
        <topology evidence="1">Single-pass membrane protein</topology>
    </subcellularLocation>
</comment>